<sequence>MAEGLIQQPKGGRHTMEDLGDDYFCELLSRSFFQSSSNHESHFVMHDLIHDLAQGVAGEICFCLEDELECNRQSTISKETRHSSFVRRDGDVLKKFEAFQEELKHLSHLRGKIRISQLKNVVNIQDAIDANLRTKLNVEELIMHWSKEFDDLRNEDTKMEVLLSLQPHTSLKKLNIEGFGGRQFPN</sequence>
<accession>A0A438IUB7</accession>
<dbReference type="InterPro" id="IPR058922">
    <property type="entry name" value="WHD_DRP"/>
</dbReference>
<comment type="caution">
    <text evidence="4">The sequence shown here is derived from an EMBL/GenBank/DDBJ whole genome shotgun (WGS) entry which is preliminary data.</text>
</comment>
<dbReference type="Proteomes" id="UP000288805">
    <property type="component" value="Unassembled WGS sequence"/>
</dbReference>
<dbReference type="Pfam" id="PF25019">
    <property type="entry name" value="LRR_R13L1-DRL21"/>
    <property type="match status" value="1"/>
</dbReference>
<name>A0A438IUB7_VITVI</name>
<dbReference type="InterPro" id="IPR044974">
    <property type="entry name" value="Disease_R_plants"/>
</dbReference>
<dbReference type="AlphaFoldDB" id="A0A438IUB7"/>
<proteinExistence type="predicted"/>
<dbReference type="PANTHER" id="PTHR23155">
    <property type="entry name" value="DISEASE RESISTANCE PROTEIN RP"/>
    <property type="match status" value="1"/>
</dbReference>
<dbReference type="Pfam" id="PF23559">
    <property type="entry name" value="WHD_DRP"/>
    <property type="match status" value="1"/>
</dbReference>
<dbReference type="PANTHER" id="PTHR23155:SF1221">
    <property type="entry name" value="OS11G0481150 PROTEIN"/>
    <property type="match status" value="1"/>
</dbReference>
<dbReference type="EMBL" id="QGNW01000082">
    <property type="protein sequence ID" value="RVX00317.1"/>
    <property type="molecule type" value="Genomic_DNA"/>
</dbReference>
<evidence type="ECO:0000259" key="3">
    <source>
        <dbReference type="Pfam" id="PF25019"/>
    </source>
</evidence>
<feature type="domain" description="Disease resistance protein winged helix" evidence="2">
    <location>
        <begin position="1"/>
        <end position="53"/>
    </location>
</feature>
<gene>
    <name evidence="4" type="primary">VvCHDp000512_60</name>
    <name evidence="4" type="ORF">CK203_024563</name>
</gene>
<evidence type="ECO:0000313" key="4">
    <source>
        <dbReference type="EMBL" id="RVX00317.1"/>
    </source>
</evidence>
<evidence type="ECO:0000313" key="5">
    <source>
        <dbReference type="Proteomes" id="UP000288805"/>
    </source>
</evidence>
<evidence type="ECO:0000256" key="1">
    <source>
        <dbReference type="ARBA" id="ARBA00022737"/>
    </source>
</evidence>
<reference evidence="4 5" key="1">
    <citation type="journal article" date="2018" name="PLoS Genet.">
        <title>Population sequencing reveals clonal diversity and ancestral inbreeding in the grapevine cultivar Chardonnay.</title>
        <authorList>
            <person name="Roach M.J."/>
            <person name="Johnson D.L."/>
            <person name="Bohlmann J."/>
            <person name="van Vuuren H.J."/>
            <person name="Jones S.J."/>
            <person name="Pretorius I.S."/>
            <person name="Schmidt S.A."/>
            <person name="Borneman A.R."/>
        </authorList>
    </citation>
    <scope>NUCLEOTIDE SEQUENCE [LARGE SCALE GENOMIC DNA]</scope>
    <source>
        <strain evidence="5">cv. Chardonnay</strain>
        <tissue evidence="4">Leaf</tissue>
    </source>
</reference>
<feature type="domain" description="R13L1/DRL21-like LRR repeat region" evidence="3">
    <location>
        <begin position="101"/>
        <end position="186"/>
    </location>
</feature>
<organism evidence="4 5">
    <name type="scientific">Vitis vinifera</name>
    <name type="common">Grape</name>
    <dbReference type="NCBI Taxonomy" id="29760"/>
    <lineage>
        <taxon>Eukaryota</taxon>
        <taxon>Viridiplantae</taxon>
        <taxon>Streptophyta</taxon>
        <taxon>Embryophyta</taxon>
        <taxon>Tracheophyta</taxon>
        <taxon>Spermatophyta</taxon>
        <taxon>Magnoliopsida</taxon>
        <taxon>eudicotyledons</taxon>
        <taxon>Gunneridae</taxon>
        <taxon>Pentapetalae</taxon>
        <taxon>rosids</taxon>
        <taxon>Vitales</taxon>
        <taxon>Vitaceae</taxon>
        <taxon>Viteae</taxon>
        <taxon>Vitis</taxon>
    </lineage>
</organism>
<dbReference type="InterPro" id="IPR056789">
    <property type="entry name" value="LRR_R13L1-DRL21"/>
</dbReference>
<protein>
    <submittedName>
        <fullName evidence="4">Putative disease resistance protein</fullName>
    </submittedName>
</protein>
<evidence type="ECO:0000259" key="2">
    <source>
        <dbReference type="Pfam" id="PF23559"/>
    </source>
</evidence>
<keyword evidence="1" id="KW-0677">Repeat</keyword>
<dbReference type="GO" id="GO:0006952">
    <property type="term" value="P:defense response"/>
    <property type="evidence" value="ECO:0007669"/>
    <property type="project" value="InterPro"/>
</dbReference>